<organism evidence="1 2">
    <name type="scientific">Streptomyces violaceoruber</name>
    <dbReference type="NCBI Taxonomy" id="1935"/>
    <lineage>
        <taxon>Bacteria</taxon>
        <taxon>Bacillati</taxon>
        <taxon>Actinomycetota</taxon>
        <taxon>Actinomycetes</taxon>
        <taxon>Kitasatosporales</taxon>
        <taxon>Streptomycetaceae</taxon>
        <taxon>Streptomyces</taxon>
        <taxon>Streptomyces violaceoruber group</taxon>
    </lineage>
</organism>
<dbReference type="OrthoDB" id="4228083at2"/>
<dbReference type="AlphaFoldDB" id="A0A1V0UD47"/>
<accession>A0A1V0UD47</accession>
<evidence type="ECO:0000313" key="1">
    <source>
        <dbReference type="EMBL" id="ARF62892.1"/>
    </source>
</evidence>
<dbReference type="KEGG" id="svu:B1H20_16970"/>
<proteinExistence type="predicted"/>
<sequence length="95" mass="10586">MAMSDEHLLDFDKERLEHWDGEHAARLLQGSDAAMYRNHLEIAQWIDGWVDEMEASASANLNPEHEKGVITGVRAIAAHLRQADLLPDGVLLQGS</sequence>
<reference evidence="1 2" key="1">
    <citation type="submission" date="2017-03" db="EMBL/GenBank/DDBJ databases">
        <title>Complete Genome Sequence of a natural compounds producer, Streptomyces violaceus S21.</title>
        <authorList>
            <person name="Zhong C."/>
            <person name="Zhao Z."/>
            <person name="Fu J."/>
            <person name="Zong G."/>
            <person name="Qin R."/>
            <person name="Cao G."/>
        </authorList>
    </citation>
    <scope>NUCLEOTIDE SEQUENCE [LARGE SCALE GENOMIC DNA]</scope>
    <source>
        <strain evidence="1 2">S21</strain>
    </source>
</reference>
<gene>
    <name evidence="1" type="ORF">B1H20_16970</name>
</gene>
<name>A0A1V0UD47_STRVN</name>
<evidence type="ECO:0000313" key="2">
    <source>
        <dbReference type="Proteomes" id="UP000192445"/>
    </source>
</evidence>
<dbReference type="EMBL" id="CP020570">
    <property type="protein sequence ID" value="ARF62892.1"/>
    <property type="molecule type" value="Genomic_DNA"/>
</dbReference>
<protein>
    <submittedName>
        <fullName evidence="1">Uncharacterized protein</fullName>
    </submittedName>
</protein>
<dbReference type="Proteomes" id="UP000192445">
    <property type="component" value="Chromosome"/>
</dbReference>